<evidence type="ECO:0000313" key="2">
    <source>
        <dbReference type="Proteomes" id="UP000823660"/>
    </source>
</evidence>
<gene>
    <name evidence="1" type="ORF">IAB99_07145</name>
</gene>
<reference evidence="1" key="1">
    <citation type="submission" date="2020-10" db="EMBL/GenBank/DDBJ databases">
        <authorList>
            <person name="Gilroy R."/>
        </authorList>
    </citation>
    <scope>NUCLEOTIDE SEQUENCE</scope>
    <source>
        <strain evidence="1">B1-15692</strain>
    </source>
</reference>
<protein>
    <submittedName>
        <fullName evidence="1">Uncharacterized protein</fullName>
    </submittedName>
</protein>
<dbReference type="Proteomes" id="UP000823660">
    <property type="component" value="Unassembled WGS sequence"/>
</dbReference>
<dbReference type="EMBL" id="JADIMH010000041">
    <property type="protein sequence ID" value="MBO8467523.1"/>
    <property type="molecule type" value="Genomic_DNA"/>
</dbReference>
<organism evidence="1 2">
    <name type="scientific">Candidatus Cryptobacteroides faecipullorum</name>
    <dbReference type="NCBI Taxonomy" id="2840764"/>
    <lineage>
        <taxon>Bacteria</taxon>
        <taxon>Pseudomonadati</taxon>
        <taxon>Bacteroidota</taxon>
        <taxon>Bacteroidia</taxon>
        <taxon>Bacteroidales</taxon>
        <taxon>Candidatus Cryptobacteroides</taxon>
    </lineage>
</organism>
<sequence>MLRETKGARRYNDTVTLMRSDASVDEYGHMKLSDPVKVLVCHAYVRQMSLAKTMMTFQQANVVGLDIELRATKDKFNLIEWRGHMVHFPGIEDVDGRGMKIRIQGYYQADKPEAYGGDTA</sequence>
<accession>A0A9D9NBN3</accession>
<proteinExistence type="predicted"/>
<evidence type="ECO:0000313" key="1">
    <source>
        <dbReference type="EMBL" id="MBO8467523.1"/>
    </source>
</evidence>
<reference evidence="1" key="2">
    <citation type="journal article" date="2021" name="PeerJ">
        <title>Extensive microbial diversity within the chicken gut microbiome revealed by metagenomics and culture.</title>
        <authorList>
            <person name="Gilroy R."/>
            <person name="Ravi A."/>
            <person name="Getino M."/>
            <person name="Pursley I."/>
            <person name="Horton D.L."/>
            <person name="Alikhan N.F."/>
            <person name="Baker D."/>
            <person name="Gharbi K."/>
            <person name="Hall N."/>
            <person name="Watson M."/>
            <person name="Adriaenssens E.M."/>
            <person name="Foster-Nyarko E."/>
            <person name="Jarju S."/>
            <person name="Secka A."/>
            <person name="Antonio M."/>
            <person name="Oren A."/>
            <person name="Chaudhuri R.R."/>
            <person name="La Ragione R."/>
            <person name="Hildebrand F."/>
            <person name="Pallen M.J."/>
        </authorList>
    </citation>
    <scope>NUCLEOTIDE SEQUENCE</scope>
    <source>
        <strain evidence="1">B1-15692</strain>
    </source>
</reference>
<dbReference type="AlphaFoldDB" id="A0A9D9NBN3"/>
<comment type="caution">
    <text evidence="1">The sequence shown here is derived from an EMBL/GenBank/DDBJ whole genome shotgun (WGS) entry which is preliminary data.</text>
</comment>
<name>A0A9D9NBN3_9BACT</name>